<dbReference type="AlphaFoldDB" id="A0A1Q3EIG6"/>
<evidence type="ECO:0000256" key="1">
    <source>
        <dbReference type="SAM" id="MobiDB-lite"/>
    </source>
</evidence>
<sequence>MEEHRKLAAEWLAAQSQEERDALYKKNGVRWSPLLRLVYWDPIRNTVIDPMHGFYLRILQRHCRDIWGMNVKFQDNDGLWDIEEPSPDEKIRAQQVFRHGTQSALNKLLTCSIRYLAKGEELDYRRNKKALVQRLLELRVEKGWFDLNQKPTSTTVGSDQTEHTLLITEANLPNPVEPSVDTHSEVELSPASHQNLEKSNELDMVREVYRSGHKKKAFDPFSREIIQQLARELGLELKTKLGKPVTGKGVLIKAIWDKRQMEREPSVQPVAAPQSTPVQLVAVLPSTPVQLEAAPPSKQLSSKDQPDFSTEQKDEVQTIYEIAPKHQINKLTLPHLYQLSLFIAKLKLASSARSKLNSVDPLPDLYANEEWAAPPEEGHPQIVDEERYYDEESAESDEEDEEDNGEEEEEESEVDPVETMLPVPNPSRKSLSKEEIVQATKTLQDFVHIHRYEFGITNKTGRLRPKNKKGKANRKKSGVLGKETLAAIREDMTRLRLPSEIARAPSHPGESDKGKFSADQWKTFCTINLPITLVRLWGSSPKDERQYKMLANFMHLVAAVHLANMRSTSKERIAVFDYHLRAYLAELRILYPHTNITPYQHMMLHFGMQLRRFGPVHSWRCFPFERINYILQNIPTNSRFGDMEQTMFIRFCQNQKLRALLKGADIQHFIPIATLYTDCFEDADNRGTRVADLFDHEIPSEPVVLDWESASLPLLEKSSYTLLQEWIDQSDTPGTAFIRAKIVRRAKFRDMSFATQDSGAPNSQVVFNMSGRPWSAGSVQCIFVAGWENEKVQYTKTFVKIYPYKTLSDVDAADDNYRTGA</sequence>
<feature type="compositionally biased region" description="Acidic residues" evidence="1">
    <location>
        <begin position="389"/>
        <end position="416"/>
    </location>
</feature>
<organism evidence="2 3">
    <name type="scientific">Lentinula edodes</name>
    <name type="common">Shiitake mushroom</name>
    <name type="synonym">Lentinus edodes</name>
    <dbReference type="NCBI Taxonomy" id="5353"/>
    <lineage>
        <taxon>Eukaryota</taxon>
        <taxon>Fungi</taxon>
        <taxon>Dikarya</taxon>
        <taxon>Basidiomycota</taxon>
        <taxon>Agaricomycotina</taxon>
        <taxon>Agaricomycetes</taxon>
        <taxon>Agaricomycetidae</taxon>
        <taxon>Agaricales</taxon>
        <taxon>Marasmiineae</taxon>
        <taxon>Omphalotaceae</taxon>
        <taxon>Lentinula</taxon>
    </lineage>
</organism>
<dbReference type="STRING" id="5353.A0A1Q3EIG6"/>
<dbReference type="EMBL" id="BDGU01000380">
    <property type="protein sequence ID" value="GAW07003.1"/>
    <property type="molecule type" value="Genomic_DNA"/>
</dbReference>
<protein>
    <recommendedName>
        <fullName evidence="4">DUF4218 domain-containing protein</fullName>
    </recommendedName>
</protein>
<feature type="region of interest" description="Disordered" evidence="1">
    <location>
        <begin position="389"/>
        <end position="433"/>
    </location>
</feature>
<feature type="region of interest" description="Disordered" evidence="1">
    <location>
        <begin position="293"/>
        <end position="313"/>
    </location>
</feature>
<name>A0A1Q3EIG6_LENED</name>
<comment type="caution">
    <text evidence="2">The sequence shown here is derived from an EMBL/GenBank/DDBJ whole genome shotgun (WGS) entry which is preliminary data.</text>
</comment>
<accession>A0A1Q3EIG6</accession>
<keyword evidence="3" id="KW-1185">Reference proteome</keyword>
<reference evidence="2 3" key="2">
    <citation type="submission" date="2017-02" db="EMBL/GenBank/DDBJ databases">
        <title>A genome survey and senescence transcriptome analysis in Lentinula edodes.</title>
        <authorList>
            <person name="Sakamoto Y."/>
            <person name="Nakade K."/>
            <person name="Sato S."/>
            <person name="Yoshida Y."/>
            <person name="Miyazaki K."/>
            <person name="Natsume S."/>
            <person name="Konno N."/>
        </authorList>
    </citation>
    <scope>NUCLEOTIDE SEQUENCE [LARGE SCALE GENOMIC DNA]</scope>
    <source>
        <strain evidence="2 3">NBRC 111202</strain>
    </source>
</reference>
<dbReference type="Proteomes" id="UP000188533">
    <property type="component" value="Unassembled WGS sequence"/>
</dbReference>
<evidence type="ECO:0000313" key="2">
    <source>
        <dbReference type="EMBL" id="GAW07003.1"/>
    </source>
</evidence>
<evidence type="ECO:0008006" key="4">
    <source>
        <dbReference type="Google" id="ProtNLM"/>
    </source>
</evidence>
<feature type="compositionally biased region" description="Basic and acidic residues" evidence="1">
    <location>
        <begin position="304"/>
        <end position="313"/>
    </location>
</feature>
<reference evidence="2 3" key="1">
    <citation type="submission" date="2016-08" db="EMBL/GenBank/DDBJ databases">
        <authorList>
            <consortium name="Lentinula edodes genome sequencing consortium"/>
            <person name="Sakamoto Y."/>
            <person name="Nakade K."/>
            <person name="Sato S."/>
            <person name="Yoshida Y."/>
            <person name="Miyazaki K."/>
            <person name="Natsume S."/>
            <person name="Konno N."/>
        </authorList>
    </citation>
    <scope>NUCLEOTIDE SEQUENCE [LARGE SCALE GENOMIC DNA]</scope>
    <source>
        <strain evidence="2 3">NBRC 111202</strain>
    </source>
</reference>
<evidence type="ECO:0000313" key="3">
    <source>
        <dbReference type="Proteomes" id="UP000188533"/>
    </source>
</evidence>
<dbReference type="PANTHER" id="PTHR46579">
    <property type="entry name" value="F5/8 TYPE C DOMAIN-CONTAINING PROTEIN-RELATED"/>
    <property type="match status" value="1"/>
</dbReference>
<gene>
    <name evidence="2" type="ORF">LENED_008964</name>
</gene>
<dbReference type="PANTHER" id="PTHR46579:SF2">
    <property type="entry name" value="C2H2-TYPE DOMAIN-CONTAINING PROTEIN"/>
    <property type="match status" value="1"/>
</dbReference>
<proteinExistence type="predicted"/>